<gene>
    <name evidence="15" type="ORF">SASPL_136153</name>
</gene>
<name>A0A8X8ZH93_SALSN</name>
<dbReference type="PANTHER" id="PTHR47992">
    <property type="entry name" value="PROTEIN PHOSPHATASE"/>
    <property type="match status" value="1"/>
</dbReference>
<evidence type="ECO:0000256" key="10">
    <source>
        <dbReference type="ARBA" id="ARBA00047761"/>
    </source>
</evidence>
<dbReference type="GO" id="GO:0046872">
    <property type="term" value="F:metal ion binding"/>
    <property type="evidence" value="ECO:0007669"/>
    <property type="project" value="UniProtKB-KW"/>
</dbReference>
<comment type="catalytic activity">
    <reaction evidence="10">
        <text>O-phospho-L-seryl-[protein] + H2O = L-seryl-[protein] + phosphate</text>
        <dbReference type="Rhea" id="RHEA:20629"/>
        <dbReference type="Rhea" id="RHEA-COMP:9863"/>
        <dbReference type="Rhea" id="RHEA-COMP:11604"/>
        <dbReference type="ChEBI" id="CHEBI:15377"/>
        <dbReference type="ChEBI" id="CHEBI:29999"/>
        <dbReference type="ChEBI" id="CHEBI:43474"/>
        <dbReference type="ChEBI" id="CHEBI:83421"/>
        <dbReference type="EC" id="3.1.3.16"/>
    </reaction>
</comment>
<dbReference type="Proteomes" id="UP000298416">
    <property type="component" value="Unassembled WGS sequence"/>
</dbReference>
<dbReference type="SMART" id="SM00332">
    <property type="entry name" value="PP2Cc"/>
    <property type="match status" value="1"/>
</dbReference>
<dbReference type="Pfam" id="PF00481">
    <property type="entry name" value="PP2C"/>
    <property type="match status" value="1"/>
</dbReference>
<dbReference type="GO" id="GO:0004722">
    <property type="term" value="F:protein serine/threonine phosphatase activity"/>
    <property type="evidence" value="ECO:0007669"/>
    <property type="project" value="UniProtKB-EC"/>
</dbReference>
<evidence type="ECO:0000256" key="6">
    <source>
        <dbReference type="ARBA" id="ARBA00022801"/>
    </source>
</evidence>
<dbReference type="InterPro" id="IPR015655">
    <property type="entry name" value="PP2C"/>
</dbReference>
<dbReference type="FunFam" id="3.60.40.10:FF:000044">
    <property type="entry name" value="probable protein phosphatase 2C 25"/>
    <property type="match status" value="1"/>
</dbReference>
<dbReference type="SMART" id="SM00331">
    <property type="entry name" value="PP2C_SIG"/>
    <property type="match status" value="1"/>
</dbReference>
<dbReference type="EC" id="3.1.3.16" evidence="4"/>
<evidence type="ECO:0000256" key="5">
    <source>
        <dbReference type="ARBA" id="ARBA00022723"/>
    </source>
</evidence>
<comment type="cofactor">
    <cofactor evidence="2">
        <name>Mg(2+)</name>
        <dbReference type="ChEBI" id="CHEBI:18420"/>
    </cofactor>
</comment>
<dbReference type="InterPro" id="IPR036457">
    <property type="entry name" value="PPM-type-like_dom_sf"/>
</dbReference>
<keyword evidence="6 12" id="KW-0378">Hydrolase</keyword>
<feature type="domain" description="PPM-type phosphatase" evidence="14">
    <location>
        <begin position="85"/>
        <end position="335"/>
    </location>
</feature>
<evidence type="ECO:0000256" key="1">
    <source>
        <dbReference type="ARBA" id="ARBA00001936"/>
    </source>
</evidence>
<evidence type="ECO:0000256" key="13">
    <source>
        <dbReference type="SAM" id="MobiDB-lite"/>
    </source>
</evidence>
<comment type="similarity">
    <text evidence="3 12">Belongs to the PP2C family.</text>
</comment>
<dbReference type="CDD" id="cd00143">
    <property type="entry name" value="PP2Cc"/>
    <property type="match status" value="1"/>
</dbReference>
<keyword evidence="8 12" id="KW-0904">Protein phosphatase</keyword>
<dbReference type="GO" id="GO:0009738">
    <property type="term" value="P:abscisic acid-activated signaling pathway"/>
    <property type="evidence" value="ECO:0007669"/>
    <property type="project" value="UniProtKB-ARBA"/>
</dbReference>
<dbReference type="PROSITE" id="PS01032">
    <property type="entry name" value="PPM_1"/>
    <property type="match status" value="1"/>
</dbReference>
<evidence type="ECO:0000256" key="7">
    <source>
        <dbReference type="ARBA" id="ARBA00022842"/>
    </source>
</evidence>
<evidence type="ECO:0000256" key="11">
    <source>
        <dbReference type="ARBA" id="ARBA00048336"/>
    </source>
</evidence>
<feature type="compositionally biased region" description="Low complexity" evidence="13">
    <location>
        <begin position="1"/>
        <end position="25"/>
    </location>
</feature>
<evidence type="ECO:0000256" key="9">
    <source>
        <dbReference type="ARBA" id="ARBA00023211"/>
    </source>
</evidence>
<dbReference type="SUPFAM" id="SSF81606">
    <property type="entry name" value="PP2C-like"/>
    <property type="match status" value="1"/>
</dbReference>
<dbReference type="OrthoDB" id="10264738at2759"/>
<evidence type="ECO:0000256" key="4">
    <source>
        <dbReference type="ARBA" id="ARBA00013081"/>
    </source>
</evidence>
<accession>A0A8X8ZH93</accession>
<evidence type="ECO:0000256" key="12">
    <source>
        <dbReference type="RuleBase" id="RU003465"/>
    </source>
</evidence>
<dbReference type="EMBL" id="PNBA02000013">
    <property type="protein sequence ID" value="KAG6403919.1"/>
    <property type="molecule type" value="Genomic_DNA"/>
</dbReference>
<dbReference type="AlphaFoldDB" id="A0A8X8ZH93"/>
<dbReference type="InterPro" id="IPR000222">
    <property type="entry name" value="PP2C_BS"/>
</dbReference>
<evidence type="ECO:0000259" key="14">
    <source>
        <dbReference type="PROSITE" id="PS51746"/>
    </source>
</evidence>
<evidence type="ECO:0000256" key="2">
    <source>
        <dbReference type="ARBA" id="ARBA00001946"/>
    </source>
</evidence>
<keyword evidence="7" id="KW-0460">Magnesium</keyword>
<comment type="caution">
    <text evidence="15">The sequence shown here is derived from an EMBL/GenBank/DDBJ whole genome shotgun (WGS) entry which is preliminary data.</text>
</comment>
<proteinExistence type="inferred from homology"/>
<dbReference type="Gene3D" id="3.60.40.10">
    <property type="entry name" value="PPM-type phosphatase domain"/>
    <property type="match status" value="1"/>
</dbReference>
<keyword evidence="5" id="KW-0479">Metal-binding</keyword>
<reference evidence="15" key="1">
    <citation type="submission" date="2018-01" db="EMBL/GenBank/DDBJ databases">
        <authorList>
            <person name="Mao J.F."/>
        </authorList>
    </citation>
    <scope>NUCLEOTIDE SEQUENCE</scope>
    <source>
        <strain evidence="15">Huo1</strain>
        <tissue evidence="15">Leaf</tissue>
    </source>
</reference>
<evidence type="ECO:0000256" key="8">
    <source>
        <dbReference type="ARBA" id="ARBA00022912"/>
    </source>
</evidence>
<dbReference type="InterPro" id="IPR001932">
    <property type="entry name" value="PPM-type_phosphatase-like_dom"/>
</dbReference>
<comment type="catalytic activity">
    <reaction evidence="11">
        <text>O-phospho-L-threonyl-[protein] + H2O = L-threonyl-[protein] + phosphate</text>
        <dbReference type="Rhea" id="RHEA:47004"/>
        <dbReference type="Rhea" id="RHEA-COMP:11060"/>
        <dbReference type="Rhea" id="RHEA-COMP:11605"/>
        <dbReference type="ChEBI" id="CHEBI:15377"/>
        <dbReference type="ChEBI" id="CHEBI:30013"/>
        <dbReference type="ChEBI" id="CHEBI:43474"/>
        <dbReference type="ChEBI" id="CHEBI:61977"/>
        <dbReference type="EC" id="3.1.3.16"/>
    </reaction>
</comment>
<comment type="cofactor">
    <cofactor evidence="1">
        <name>Mn(2+)</name>
        <dbReference type="ChEBI" id="CHEBI:29035"/>
    </cofactor>
</comment>
<reference evidence="15" key="2">
    <citation type="submission" date="2020-08" db="EMBL/GenBank/DDBJ databases">
        <title>Plant Genome Project.</title>
        <authorList>
            <person name="Zhang R.-G."/>
        </authorList>
    </citation>
    <scope>NUCLEOTIDE SEQUENCE</scope>
    <source>
        <strain evidence="15">Huo1</strain>
        <tissue evidence="15">Leaf</tissue>
    </source>
</reference>
<organism evidence="15">
    <name type="scientific">Salvia splendens</name>
    <name type="common">Scarlet sage</name>
    <dbReference type="NCBI Taxonomy" id="180675"/>
    <lineage>
        <taxon>Eukaryota</taxon>
        <taxon>Viridiplantae</taxon>
        <taxon>Streptophyta</taxon>
        <taxon>Embryophyta</taxon>
        <taxon>Tracheophyta</taxon>
        <taxon>Spermatophyta</taxon>
        <taxon>Magnoliopsida</taxon>
        <taxon>eudicotyledons</taxon>
        <taxon>Gunneridae</taxon>
        <taxon>Pentapetalae</taxon>
        <taxon>asterids</taxon>
        <taxon>lamiids</taxon>
        <taxon>Lamiales</taxon>
        <taxon>Lamiaceae</taxon>
        <taxon>Nepetoideae</taxon>
        <taxon>Mentheae</taxon>
        <taxon>Salviinae</taxon>
        <taxon>Salvia</taxon>
        <taxon>Salvia subgen. Calosphace</taxon>
        <taxon>core Calosphace</taxon>
    </lineage>
</organism>
<keyword evidence="16" id="KW-1185">Reference proteome</keyword>
<feature type="region of interest" description="Disordered" evidence="13">
    <location>
        <begin position="1"/>
        <end position="28"/>
    </location>
</feature>
<dbReference type="PROSITE" id="PS51746">
    <property type="entry name" value="PPM_2"/>
    <property type="match status" value="1"/>
</dbReference>
<evidence type="ECO:0000313" key="15">
    <source>
        <dbReference type="EMBL" id="KAG6403919.1"/>
    </source>
</evidence>
<protein>
    <recommendedName>
        <fullName evidence="4">protein-serine/threonine phosphatase</fullName>
        <ecNumber evidence="4">3.1.3.16</ecNumber>
    </recommendedName>
</protein>
<keyword evidence="9" id="KW-0464">Manganese</keyword>
<sequence>MSSCTVVLSKSPVFSPSSTSSSSSPRLAWFNKPSCRLRGFAGAESSPLLKRKRPARLDIPVVAAPERESPAPPMAPEVDEVEGDGYSVCCKRGRKDVMEDRFSATLSLQSDQKQAFFGVFDGHGGVSAAEFAAKNLEKNILNELEKSNGIEVAVKNGYLTTDSEFLNKDVRGGACSVTALIKNGNLVASNAGDCRAILSRGGSVEALTSDHRPGFREDERERIEKLGGFVEERNGVWRVLGSLAVSRSIGDRYLKQWITAEPETKVIRLEPDHEFLVLASDGLWDKVNNQEAVDIARPLCIDVEKAQVLAACRKLVDLAVSRGAVDDISVMVVNLGGFC</sequence>
<evidence type="ECO:0000313" key="16">
    <source>
        <dbReference type="Proteomes" id="UP000298416"/>
    </source>
</evidence>
<evidence type="ECO:0000256" key="3">
    <source>
        <dbReference type="ARBA" id="ARBA00006702"/>
    </source>
</evidence>